<comment type="caution">
    <text evidence="3">The sequence shown here is derived from an EMBL/GenBank/DDBJ whole genome shotgun (WGS) entry which is preliminary data.</text>
</comment>
<evidence type="ECO:0000313" key="4">
    <source>
        <dbReference type="Proteomes" id="UP000017127"/>
    </source>
</evidence>
<feature type="transmembrane region" description="Helical" evidence="2">
    <location>
        <begin position="7"/>
        <end position="29"/>
    </location>
</feature>
<feature type="transmembrane region" description="Helical" evidence="2">
    <location>
        <begin position="35"/>
        <end position="56"/>
    </location>
</feature>
<reference evidence="3 4" key="1">
    <citation type="journal article" date="2013" name="Front. Microbiol.">
        <title>Comparative genomic analyses of the cyanobacterium, Lyngbya aestuarii BL J, a powerful hydrogen producer.</title>
        <authorList>
            <person name="Kothari A."/>
            <person name="Vaughn M."/>
            <person name="Garcia-Pichel F."/>
        </authorList>
    </citation>
    <scope>NUCLEOTIDE SEQUENCE [LARGE SCALE GENOMIC DNA]</scope>
    <source>
        <strain evidence="3 4">BL J</strain>
    </source>
</reference>
<keyword evidence="1" id="KW-0175">Coiled coil</keyword>
<keyword evidence="2" id="KW-0812">Transmembrane</keyword>
<gene>
    <name evidence="3" type="ORF">M595_1970</name>
</gene>
<accession>U7QJ55</accession>
<feature type="coiled-coil region" evidence="1">
    <location>
        <begin position="199"/>
        <end position="241"/>
    </location>
</feature>
<sequence>MKNSINFAGFSVGLFLLVLFCFGILQWLNIPTGNFLDWVIGGATFWWLLLIVTVPWNIHFDAKEVLAEAEDSVKKEIRIDEKQLKYVRLVASRSLWVAIGLHLVSTVGLYALALAGISVVGYIGSGAALLLTVLRPAIRAYQYLAARLSMVRREFSYPREDVIELRSRVTTLEFKIEQLANLLDTNNPNSFISQQIRNWEVQTRDLENLSADLKQLKSNNQAEHQQLAREAENAISQLTTDSEILSHARELVRFFKEA</sequence>
<feature type="transmembrane region" description="Helical" evidence="2">
    <location>
        <begin position="86"/>
        <end position="104"/>
    </location>
</feature>
<dbReference type="Proteomes" id="UP000017127">
    <property type="component" value="Unassembled WGS sequence"/>
</dbReference>
<dbReference type="RefSeq" id="WP_023065752.1">
    <property type="nucleotide sequence ID" value="NZ_AUZM01000015.1"/>
</dbReference>
<keyword evidence="4" id="KW-1185">Reference proteome</keyword>
<proteinExistence type="predicted"/>
<feature type="transmembrane region" description="Helical" evidence="2">
    <location>
        <begin position="110"/>
        <end position="134"/>
    </location>
</feature>
<keyword evidence="2" id="KW-1133">Transmembrane helix</keyword>
<evidence type="ECO:0000313" key="3">
    <source>
        <dbReference type="EMBL" id="ERT07989.1"/>
    </source>
</evidence>
<dbReference type="AlphaFoldDB" id="U7QJ55"/>
<dbReference type="PATRIC" id="fig|1348334.3.peg.1920"/>
<keyword evidence="2" id="KW-0472">Membrane</keyword>
<dbReference type="EMBL" id="AUZM01000015">
    <property type="protein sequence ID" value="ERT07989.1"/>
    <property type="molecule type" value="Genomic_DNA"/>
</dbReference>
<name>U7QJ55_9CYAN</name>
<evidence type="ECO:0000256" key="2">
    <source>
        <dbReference type="SAM" id="Phobius"/>
    </source>
</evidence>
<dbReference type="OrthoDB" id="509327at2"/>
<protein>
    <submittedName>
        <fullName evidence="3">Uncharacterized protein</fullName>
    </submittedName>
</protein>
<evidence type="ECO:0000256" key="1">
    <source>
        <dbReference type="SAM" id="Coils"/>
    </source>
</evidence>
<organism evidence="3 4">
    <name type="scientific">Lyngbya aestuarii BL J</name>
    <dbReference type="NCBI Taxonomy" id="1348334"/>
    <lineage>
        <taxon>Bacteria</taxon>
        <taxon>Bacillati</taxon>
        <taxon>Cyanobacteriota</taxon>
        <taxon>Cyanophyceae</taxon>
        <taxon>Oscillatoriophycideae</taxon>
        <taxon>Oscillatoriales</taxon>
        <taxon>Microcoleaceae</taxon>
        <taxon>Lyngbya</taxon>
    </lineage>
</organism>